<sequence>MYDVAIIGGGICGCSLLYELSRYRVSAVLLEKENDVSVGTTKANSAIVHAGYDPEPGSLMARYNVEGNRLIHELCEKLDVPFKPVGSLVLAFSEEDCRTIEKLYERGMENGVPGMKILNSSELHEMEPNVSEKAIAALYAPSAGIVSPWELAIAMAETAVKNGAEVMLRSEVTAIEKQDGAFAIQAGGKTVTARFVINAAGVASDRVHNMIAKPFFHITPNKGEYYLMDKSQGGIVSHVIFQCPNKDGKGVLVSPTVHGNLIVGPNAHDTVPGDLANTAAGLDFVRQTALRSVPCISFRDSIRNFAGLRAISEIDDFLIGESDVPGFFDVAGIKSPGLTSAPAIAKDLVRMLGEAGLALEEKESFEDTRRVVRFKELSHEERAALIAQNPAYGQIVCRCETITEGEIVAALHRPIPPCSIDGVKRRCGSGMGRCQGGFCGPRVQEIVARELGLPMDQIPQDRDGMNIILGRTKEGGRL</sequence>
<evidence type="ECO:0000313" key="4">
    <source>
        <dbReference type="Proteomes" id="UP000886785"/>
    </source>
</evidence>
<dbReference type="InterPro" id="IPR052745">
    <property type="entry name" value="G3P_Oxidase/Oxidoreductase"/>
</dbReference>
<feature type="domain" description="FAD dependent oxidoreductase" evidence="1">
    <location>
        <begin position="3"/>
        <end position="350"/>
    </location>
</feature>
<dbReference type="PANTHER" id="PTHR42720">
    <property type="entry name" value="GLYCEROL-3-PHOSPHATE DEHYDROGENASE"/>
    <property type="match status" value="1"/>
</dbReference>
<dbReference type="InterPro" id="IPR036188">
    <property type="entry name" value="FAD/NAD-bd_sf"/>
</dbReference>
<evidence type="ECO:0000259" key="1">
    <source>
        <dbReference type="Pfam" id="PF01266"/>
    </source>
</evidence>
<dbReference type="Pfam" id="PF01266">
    <property type="entry name" value="DAO"/>
    <property type="match status" value="1"/>
</dbReference>
<dbReference type="Gene3D" id="1.10.10.1100">
    <property type="entry name" value="BFD-like [2Fe-2S]-binding domain"/>
    <property type="match status" value="1"/>
</dbReference>
<evidence type="ECO:0000259" key="2">
    <source>
        <dbReference type="Pfam" id="PF04324"/>
    </source>
</evidence>
<dbReference type="AlphaFoldDB" id="A0A9D1DQI2"/>
<dbReference type="Gene3D" id="3.30.9.10">
    <property type="entry name" value="D-Amino Acid Oxidase, subunit A, domain 2"/>
    <property type="match status" value="1"/>
</dbReference>
<gene>
    <name evidence="3" type="ORF">IAA54_05820</name>
</gene>
<dbReference type="CDD" id="cd19946">
    <property type="entry name" value="GlpA-like_Fer2_BFD-like"/>
    <property type="match status" value="1"/>
</dbReference>
<dbReference type="Proteomes" id="UP000886785">
    <property type="component" value="Unassembled WGS sequence"/>
</dbReference>
<dbReference type="Pfam" id="PF04324">
    <property type="entry name" value="Fer2_BFD"/>
    <property type="match status" value="1"/>
</dbReference>
<dbReference type="EMBL" id="DVHF01000067">
    <property type="protein sequence ID" value="HIR57168.1"/>
    <property type="molecule type" value="Genomic_DNA"/>
</dbReference>
<dbReference type="SUPFAM" id="SSF51905">
    <property type="entry name" value="FAD/NAD(P)-binding domain"/>
    <property type="match status" value="1"/>
</dbReference>
<proteinExistence type="predicted"/>
<dbReference type="InterPro" id="IPR006076">
    <property type="entry name" value="FAD-dep_OxRdtase"/>
</dbReference>
<protein>
    <submittedName>
        <fullName evidence="3">NAD(P)/FAD-dependent oxidoreductase</fullName>
    </submittedName>
</protein>
<organism evidence="3 4">
    <name type="scientific">Candidatus Gallacutalibacter pullicola</name>
    <dbReference type="NCBI Taxonomy" id="2840830"/>
    <lineage>
        <taxon>Bacteria</taxon>
        <taxon>Bacillati</taxon>
        <taxon>Bacillota</taxon>
        <taxon>Clostridia</taxon>
        <taxon>Eubacteriales</taxon>
        <taxon>Candidatus Gallacutalibacter</taxon>
    </lineage>
</organism>
<evidence type="ECO:0000313" key="3">
    <source>
        <dbReference type="EMBL" id="HIR57168.1"/>
    </source>
</evidence>
<dbReference type="InterPro" id="IPR007419">
    <property type="entry name" value="BFD-like_2Fe2S-bd_dom"/>
</dbReference>
<reference evidence="3" key="2">
    <citation type="journal article" date="2021" name="PeerJ">
        <title>Extensive microbial diversity within the chicken gut microbiome revealed by metagenomics and culture.</title>
        <authorList>
            <person name="Gilroy R."/>
            <person name="Ravi A."/>
            <person name="Getino M."/>
            <person name="Pursley I."/>
            <person name="Horton D.L."/>
            <person name="Alikhan N.F."/>
            <person name="Baker D."/>
            <person name="Gharbi K."/>
            <person name="Hall N."/>
            <person name="Watson M."/>
            <person name="Adriaenssens E.M."/>
            <person name="Foster-Nyarko E."/>
            <person name="Jarju S."/>
            <person name="Secka A."/>
            <person name="Antonio M."/>
            <person name="Oren A."/>
            <person name="Chaudhuri R.R."/>
            <person name="La Ragione R."/>
            <person name="Hildebrand F."/>
            <person name="Pallen M.J."/>
        </authorList>
    </citation>
    <scope>NUCLEOTIDE SEQUENCE</scope>
    <source>
        <strain evidence="3">ChiSjej1B19-7085</strain>
    </source>
</reference>
<accession>A0A9D1DQI2</accession>
<feature type="domain" description="BFD-like [2Fe-2S]-binding" evidence="2">
    <location>
        <begin position="395"/>
        <end position="448"/>
    </location>
</feature>
<dbReference type="Gene3D" id="3.50.50.60">
    <property type="entry name" value="FAD/NAD(P)-binding domain"/>
    <property type="match status" value="1"/>
</dbReference>
<name>A0A9D1DQI2_9FIRM</name>
<dbReference type="PANTHER" id="PTHR42720:SF1">
    <property type="entry name" value="GLYCEROL 3-PHOSPHATE OXIDASE"/>
    <property type="match status" value="1"/>
</dbReference>
<dbReference type="InterPro" id="IPR041854">
    <property type="entry name" value="BFD-like_2Fe2S-bd_dom_sf"/>
</dbReference>
<reference evidence="3" key="1">
    <citation type="submission" date="2020-10" db="EMBL/GenBank/DDBJ databases">
        <authorList>
            <person name="Gilroy R."/>
        </authorList>
    </citation>
    <scope>NUCLEOTIDE SEQUENCE</scope>
    <source>
        <strain evidence="3">ChiSjej1B19-7085</strain>
    </source>
</reference>
<comment type="caution">
    <text evidence="3">The sequence shown here is derived from an EMBL/GenBank/DDBJ whole genome shotgun (WGS) entry which is preliminary data.</text>
</comment>